<dbReference type="RefSeq" id="WP_158955559.1">
    <property type="nucleotide sequence ID" value="NZ_CP046915.1"/>
</dbReference>
<evidence type="ECO:0000313" key="8">
    <source>
        <dbReference type="Proteomes" id="UP000433577"/>
    </source>
</evidence>
<dbReference type="GO" id="GO:0003700">
    <property type="term" value="F:DNA-binding transcription factor activity"/>
    <property type="evidence" value="ECO:0007669"/>
    <property type="project" value="TreeGrafter"/>
</dbReference>
<dbReference type="InterPro" id="IPR036271">
    <property type="entry name" value="Tet_transcr_reg_TetR-rel_C_sf"/>
</dbReference>
<dbReference type="Pfam" id="PF00440">
    <property type="entry name" value="TetR_N"/>
    <property type="match status" value="1"/>
</dbReference>
<dbReference type="SUPFAM" id="SSF48498">
    <property type="entry name" value="Tetracyclin repressor-like, C-terminal domain"/>
    <property type="match status" value="1"/>
</dbReference>
<gene>
    <name evidence="7" type="ORF">FAZ98_26280</name>
</gene>
<reference evidence="7 8" key="1">
    <citation type="submission" date="2019-12" db="EMBL/GenBank/DDBJ databases">
        <title>Paraburkholderia acidiphila 7Q-K02 sp. nov and Paraburkholderia acidisoli DHF22 sp. nov., two strains isolated from forest soil.</title>
        <authorList>
            <person name="Gao Z."/>
            <person name="Qiu L."/>
        </authorList>
    </citation>
    <scope>NUCLEOTIDE SEQUENCE [LARGE SCALE GENOMIC DNA]</scope>
    <source>
        <strain evidence="7 8">DHF22</strain>
    </source>
</reference>
<keyword evidence="2 4" id="KW-0238">DNA-binding</keyword>
<keyword evidence="8" id="KW-1185">Reference proteome</keyword>
<feature type="region of interest" description="Disordered" evidence="5">
    <location>
        <begin position="1"/>
        <end position="29"/>
    </location>
</feature>
<evidence type="ECO:0000256" key="1">
    <source>
        <dbReference type="ARBA" id="ARBA00023015"/>
    </source>
</evidence>
<sequence>MSTPTSGIDGQARTGPRGQSARRRGNRTTRVPAILDAAIQIFAASGDSGFTQRRIASEAGIQLGTLQHYFDSREALLKAAIEESSRRYMTISHEIVQQSKLSPTGRLEAFVDHTFDTFTARDSIISPFAFECWSLAERHEWMREIMQRVSETYHSLFSDLVGQINPKLTVEETWVRGAFIYSHWQGLMVFLRRSSFGLEHPTILKAPVKEKWVALAREMP</sequence>
<dbReference type="PANTHER" id="PTHR30055:SF234">
    <property type="entry name" value="HTH-TYPE TRANSCRIPTIONAL REGULATOR BETI"/>
    <property type="match status" value="1"/>
</dbReference>
<name>A0A7Z2GNX7_9BURK</name>
<dbReference type="SUPFAM" id="SSF46689">
    <property type="entry name" value="Homeodomain-like"/>
    <property type="match status" value="1"/>
</dbReference>
<dbReference type="InterPro" id="IPR009057">
    <property type="entry name" value="Homeodomain-like_sf"/>
</dbReference>
<protein>
    <submittedName>
        <fullName evidence="7">TetR family transcriptional regulator</fullName>
    </submittedName>
</protein>
<proteinExistence type="predicted"/>
<evidence type="ECO:0000313" key="7">
    <source>
        <dbReference type="EMBL" id="QGZ65281.1"/>
    </source>
</evidence>
<dbReference type="EMBL" id="CP046915">
    <property type="protein sequence ID" value="QGZ65281.1"/>
    <property type="molecule type" value="Genomic_DNA"/>
</dbReference>
<dbReference type="OrthoDB" id="8586619at2"/>
<evidence type="ECO:0000256" key="3">
    <source>
        <dbReference type="ARBA" id="ARBA00023163"/>
    </source>
</evidence>
<dbReference type="InterPro" id="IPR050109">
    <property type="entry name" value="HTH-type_TetR-like_transc_reg"/>
</dbReference>
<evidence type="ECO:0000256" key="5">
    <source>
        <dbReference type="SAM" id="MobiDB-lite"/>
    </source>
</evidence>
<dbReference type="GO" id="GO:0000976">
    <property type="term" value="F:transcription cis-regulatory region binding"/>
    <property type="evidence" value="ECO:0007669"/>
    <property type="project" value="TreeGrafter"/>
</dbReference>
<accession>A0A7Z2GNX7</accession>
<dbReference type="AlphaFoldDB" id="A0A7Z2GNX7"/>
<organism evidence="7 8">
    <name type="scientific">Paraburkholderia acidisoli</name>
    <dbReference type="NCBI Taxonomy" id="2571748"/>
    <lineage>
        <taxon>Bacteria</taxon>
        <taxon>Pseudomonadati</taxon>
        <taxon>Pseudomonadota</taxon>
        <taxon>Betaproteobacteria</taxon>
        <taxon>Burkholderiales</taxon>
        <taxon>Burkholderiaceae</taxon>
        <taxon>Paraburkholderia</taxon>
    </lineage>
</organism>
<dbReference type="KEGG" id="pacs:FAZ98_26280"/>
<dbReference type="PANTHER" id="PTHR30055">
    <property type="entry name" value="HTH-TYPE TRANSCRIPTIONAL REGULATOR RUTR"/>
    <property type="match status" value="1"/>
</dbReference>
<evidence type="ECO:0000256" key="4">
    <source>
        <dbReference type="PROSITE-ProRule" id="PRU00335"/>
    </source>
</evidence>
<keyword evidence="3" id="KW-0804">Transcription</keyword>
<feature type="DNA-binding region" description="H-T-H motif" evidence="4">
    <location>
        <begin position="51"/>
        <end position="70"/>
    </location>
</feature>
<dbReference type="PRINTS" id="PR00455">
    <property type="entry name" value="HTHTETR"/>
</dbReference>
<dbReference type="InterPro" id="IPR001647">
    <property type="entry name" value="HTH_TetR"/>
</dbReference>
<evidence type="ECO:0000259" key="6">
    <source>
        <dbReference type="PROSITE" id="PS50977"/>
    </source>
</evidence>
<evidence type="ECO:0000256" key="2">
    <source>
        <dbReference type="ARBA" id="ARBA00023125"/>
    </source>
</evidence>
<dbReference type="PROSITE" id="PS50977">
    <property type="entry name" value="HTH_TETR_2"/>
    <property type="match status" value="1"/>
</dbReference>
<keyword evidence="1" id="KW-0805">Transcription regulation</keyword>
<dbReference type="Proteomes" id="UP000433577">
    <property type="component" value="Chromosome 3"/>
</dbReference>
<dbReference type="Gene3D" id="1.10.357.10">
    <property type="entry name" value="Tetracycline Repressor, domain 2"/>
    <property type="match status" value="1"/>
</dbReference>
<feature type="domain" description="HTH tetR-type" evidence="6">
    <location>
        <begin position="28"/>
        <end position="88"/>
    </location>
</feature>